<dbReference type="CTD" id="79738"/>
<dbReference type="InterPro" id="IPR027409">
    <property type="entry name" value="GroEL-like_apical_dom_sf"/>
</dbReference>
<reference evidence="3" key="1">
    <citation type="submission" date="2025-08" db="UniProtKB">
        <authorList>
            <consortium name="RefSeq"/>
        </authorList>
    </citation>
    <scope>IDENTIFICATION</scope>
</reference>
<keyword evidence="2" id="KW-1185">Reference proteome</keyword>
<dbReference type="InParanoid" id="A0A6J2WRC8"/>
<dbReference type="Gene3D" id="1.10.560.10">
    <property type="entry name" value="GroEL-like equatorial domain"/>
    <property type="match status" value="1"/>
</dbReference>
<dbReference type="GO" id="GO:0005524">
    <property type="term" value="F:ATP binding"/>
    <property type="evidence" value="ECO:0007669"/>
    <property type="project" value="InterPro"/>
</dbReference>
<dbReference type="Gene3D" id="3.30.260.10">
    <property type="entry name" value="TCP-1-like chaperonin intermediate domain"/>
    <property type="match status" value="1"/>
</dbReference>
<accession>A0A6J2WRC8</accession>
<dbReference type="Proteomes" id="UP000504632">
    <property type="component" value="Chromosome 13"/>
</dbReference>
<dbReference type="InterPro" id="IPR027410">
    <property type="entry name" value="TCP-1-like_intermed_sf"/>
</dbReference>
<gene>
    <name evidence="3" type="primary">bbs10</name>
</gene>
<dbReference type="PANTHER" id="PTHR14667:SF2">
    <property type="entry name" value="BARDET-BIEDL SYNDROME 10 PROTEIN"/>
    <property type="match status" value="1"/>
</dbReference>
<dbReference type="GO" id="GO:0051131">
    <property type="term" value="P:chaperone-mediated protein complex assembly"/>
    <property type="evidence" value="ECO:0007669"/>
    <property type="project" value="InterPro"/>
</dbReference>
<protein>
    <submittedName>
        <fullName evidence="3">BBSome complex assembly protein BBS10</fullName>
    </submittedName>
</protein>
<dbReference type="PANTHER" id="PTHR14667">
    <property type="entry name" value="BARDET-BIEDL SYNDROME 10 PROTEIN"/>
    <property type="match status" value="1"/>
</dbReference>
<dbReference type="InterPro" id="IPR042619">
    <property type="entry name" value="BBS10"/>
</dbReference>
<dbReference type="OrthoDB" id="9393833at2759"/>
<dbReference type="InterPro" id="IPR002423">
    <property type="entry name" value="Cpn60/GroEL/TCP-1"/>
</dbReference>
<sequence>MCVKECVCVDASLSVVGALERVMRRCVGPHGGSVLFTRDSGGTFITRQGQQILTALNLDHPMARMVLECVCTHYLLTADGSKTFIILLSTLLQRIRDVTHTHRKTCLDSMAAARQLAHQLVEFSRVELDDVLVRSVFPHASSLFRSQGGAVERGALQRLISGYVAGRLGSGQAELLTGLLCDLYLKTTCGASTVQPIQFLHSQFSLLHTLVPGLSIGQSLVLEGLVLSRDWSVWKEKEEPVRALMLCESMGMVASGVSVCAHQDWAQRAEFMLEQVWERLMSLQVHVLLSTVRQPQCVLQWAELNDTAVVECVDPTELDLIWQISGAHAVTHQALGRIVTVTFCKRLQVGGCRYAHVGLHPAAPVHAHTLLLCAPTPGLLQQCVCVCEGALTMLQRVCQPLLRQTLPPHQTRNSDVCQTPVLNHSQNTSPVLDHSQNSSPVLDHSQNSSPVLKHSQNTPPVPAQSDSGGPVVCAVLPVGGMFELLLHDALSHASYHGYTESCRLLAEALLSVPRTLGLHKPHLQTLPRSLCNQRQQSAVGSGGSEFRSSLVCVESVSCKQQLVVSVLECAVRMLCVSAVLHTAVTYSP</sequence>
<dbReference type="FunCoup" id="A0A6J2WRC8">
    <property type="interactions" value="7"/>
</dbReference>
<organism evidence="2 3">
    <name type="scientific">Chanos chanos</name>
    <name type="common">Milkfish</name>
    <name type="synonym">Mugil chanos</name>
    <dbReference type="NCBI Taxonomy" id="29144"/>
    <lineage>
        <taxon>Eukaryota</taxon>
        <taxon>Metazoa</taxon>
        <taxon>Chordata</taxon>
        <taxon>Craniata</taxon>
        <taxon>Vertebrata</taxon>
        <taxon>Euteleostomi</taxon>
        <taxon>Actinopterygii</taxon>
        <taxon>Neopterygii</taxon>
        <taxon>Teleostei</taxon>
        <taxon>Ostariophysi</taxon>
        <taxon>Gonorynchiformes</taxon>
        <taxon>Chanidae</taxon>
        <taxon>Chanos</taxon>
    </lineage>
</organism>
<proteinExistence type="predicted"/>
<evidence type="ECO:0000313" key="2">
    <source>
        <dbReference type="Proteomes" id="UP000504632"/>
    </source>
</evidence>
<dbReference type="GeneID" id="115826542"/>
<evidence type="ECO:0000256" key="1">
    <source>
        <dbReference type="SAM" id="MobiDB-lite"/>
    </source>
</evidence>
<feature type="compositionally biased region" description="Polar residues" evidence="1">
    <location>
        <begin position="427"/>
        <end position="458"/>
    </location>
</feature>
<name>A0A6J2WRC8_CHACN</name>
<feature type="region of interest" description="Disordered" evidence="1">
    <location>
        <begin position="427"/>
        <end position="467"/>
    </location>
</feature>
<dbReference type="SUPFAM" id="SSF48592">
    <property type="entry name" value="GroEL equatorial domain-like"/>
    <property type="match status" value="1"/>
</dbReference>
<dbReference type="AlphaFoldDB" id="A0A6J2WRC8"/>
<dbReference type="Gene3D" id="3.50.7.10">
    <property type="entry name" value="GroEL"/>
    <property type="match status" value="1"/>
</dbReference>
<dbReference type="InterPro" id="IPR027413">
    <property type="entry name" value="GROEL-like_equatorial_sf"/>
</dbReference>
<evidence type="ECO:0000313" key="3">
    <source>
        <dbReference type="RefSeq" id="XP_030646277.1"/>
    </source>
</evidence>
<dbReference type="RefSeq" id="XP_030646277.1">
    <property type="nucleotide sequence ID" value="XM_030790417.1"/>
</dbReference>
<dbReference type="Pfam" id="PF00118">
    <property type="entry name" value="Cpn60_TCP1"/>
    <property type="match status" value="1"/>
</dbReference>